<evidence type="ECO:0000256" key="7">
    <source>
        <dbReference type="ARBA" id="ARBA00013188"/>
    </source>
</evidence>
<reference evidence="17" key="3">
    <citation type="submission" date="2015-08" db="EMBL/GenBank/DDBJ databases">
        <title>Draft Genome Sequence of a Heterotrophic Facultative Anaerobic Bacterium Ardenticatena maritima Strain 110S.</title>
        <authorList>
            <person name="Kawaichi S."/>
            <person name="Yoshida T."/>
            <person name="Sako Y."/>
            <person name="Nakamura R."/>
        </authorList>
    </citation>
    <scope>NUCLEOTIDE SEQUENCE [LARGE SCALE GENOMIC DNA]</scope>
    <source>
        <strain evidence="17">110S</strain>
    </source>
</reference>
<evidence type="ECO:0000256" key="8">
    <source>
        <dbReference type="ARBA" id="ARBA00022723"/>
    </source>
</evidence>
<keyword evidence="13" id="KW-0170">Cobalt</keyword>
<dbReference type="NCBIfam" id="NF004076">
    <property type="entry name" value="PRK05581.1-4"/>
    <property type="match status" value="1"/>
</dbReference>
<evidence type="ECO:0000313" key="16">
    <source>
        <dbReference type="EMBL" id="KPL86327.1"/>
    </source>
</evidence>
<comment type="cofactor">
    <cofactor evidence="4">
        <name>Zn(2+)</name>
        <dbReference type="ChEBI" id="CHEBI:29105"/>
    </cofactor>
</comment>
<evidence type="ECO:0000313" key="15">
    <source>
        <dbReference type="EMBL" id="GAP62169.1"/>
    </source>
</evidence>
<proteinExistence type="inferred from homology"/>
<evidence type="ECO:0000256" key="12">
    <source>
        <dbReference type="PIRSR" id="PIRSR001461-1"/>
    </source>
</evidence>
<evidence type="ECO:0000313" key="17">
    <source>
        <dbReference type="Proteomes" id="UP000037784"/>
    </source>
</evidence>
<reference evidence="16 18" key="2">
    <citation type="submission" date="2015-07" db="EMBL/GenBank/DDBJ databases">
        <title>Whole genome sequence of Ardenticatena maritima DSM 23922.</title>
        <authorList>
            <person name="Hemp J."/>
            <person name="Ward L.M."/>
            <person name="Pace L.A."/>
            <person name="Fischer W.W."/>
        </authorList>
    </citation>
    <scope>NUCLEOTIDE SEQUENCE [LARGE SCALE GENOMIC DNA]</scope>
    <source>
        <strain evidence="16 18">110S</strain>
    </source>
</reference>
<dbReference type="PATRIC" id="fig|872965.6.peg.2327"/>
<dbReference type="FunFam" id="3.20.20.70:FF:000004">
    <property type="entry name" value="Ribulose-phosphate 3-epimerase"/>
    <property type="match status" value="1"/>
</dbReference>
<feature type="binding site" evidence="10 14">
    <location>
        <position position="8"/>
    </location>
    <ligand>
        <name>substrate</name>
    </ligand>
</feature>
<dbReference type="EC" id="5.1.3.1" evidence="7 10"/>
<evidence type="ECO:0000256" key="10">
    <source>
        <dbReference type="HAMAP-Rule" id="MF_02227"/>
    </source>
</evidence>
<dbReference type="InterPro" id="IPR013785">
    <property type="entry name" value="Aldolase_TIM"/>
</dbReference>
<evidence type="ECO:0000256" key="1">
    <source>
        <dbReference type="ARBA" id="ARBA00001782"/>
    </source>
</evidence>
<dbReference type="AlphaFoldDB" id="A0A0M8K7P5"/>
<dbReference type="Proteomes" id="UP000037784">
    <property type="component" value="Unassembled WGS sequence"/>
</dbReference>
<evidence type="ECO:0000313" key="18">
    <source>
        <dbReference type="Proteomes" id="UP000050502"/>
    </source>
</evidence>
<feature type="active site" description="Proton acceptor" evidence="10 12">
    <location>
        <position position="35"/>
    </location>
</feature>
<dbReference type="InterPro" id="IPR000056">
    <property type="entry name" value="Ribul_P_3_epim-like"/>
</dbReference>
<dbReference type="PROSITE" id="PS01086">
    <property type="entry name" value="RIBUL_P_3_EPIMER_2"/>
    <property type="match status" value="1"/>
</dbReference>
<keyword evidence="13" id="KW-0862">Zinc</keyword>
<feature type="binding site" evidence="10 14">
    <location>
        <begin position="142"/>
        <end position="145"/>
    </location>
    <ligand>
        <name>substrate</name>
    </ligand>
</feature>
<feature type="binding site" evidence="10 14">
    <location>
        <position position="66"/>
    </location>
    <ligand>
        <name>substrate</name>
    </ligand>
</feature>
<feature type="binding site" evidence="10">
    <location>
        <begin position="176"/>
        <end position="178"/>
    </location>
    <ligand>
        <name>substrate</name>
    </ligand>
</feature>
<evidence type="ECO:0000256" key="4">
    <source>
        <dbReference type="ARBA" id="ARBA00001947"/>
    </source>
</evidence>
<feature type="binding site" evidence="14">
    <location>
        <position position="178"/>
    </location>
    <ligand>
        <name>substrate</name>
    </ligand>
</feature>
<evidence type="ECO:0000256" key="2">
    <source>
        <dbReference type="ARBA" id="ARBA00001936"/>
    </source>
</evidence>
<evidence type="ECO:0000256" key="11">
    <source>
        <dbReference type="PIRNR" id="PIRNR001461"/>
    </source>
</evidence>
<name>A0A0M8K7P5_9CHLR</name>
<feature type="binding site" evidence="10 14">
    <location>
        <begin position="198"/>
        <end position="199"/>
    </location>
    <ligand>
        <name>substrate</name>
    </ligand>
</feature>
<keyword evidence="17" id="KW-1185">Reference proteome</keyword>
<dbReference type="CDD" id="cd00429">
    <property type="entry name" value="RPE"/>
    <property type="match status" value="1"/>
</dbReference>
<keyword evidence="8 10" id="KW-0479">Metal-binding</keyword>
<organism evidence="15 17">
    <name type="scientific">Ardenticatena maritima</name>
    <dbReference type="NCBI Taxonomy" id="872965"/>
    <lineage>
        <taxon>Bacteria</taxon>
        <taxon>Bacillati</taxon>
        <taxon>Chloroflexota</taxon>
        <taxon>Ardenticatenia</taxon>
        <taxon>Ardenticatenales</taxon>
        <taxon>Ardenticatenaceae</taxon>
        <taxon>Ardenticatena</taxon>
    </lineage>
</organism>
<evidence type="ECO:0000256" key="6">
    <source>
        <dbReference type="ARBA" id="ARBA00009541"/>
    </source>
</evidence>
<sequence length="227" mass="24290">MSIWIVPSILSADFTALGEAAQAAESGGADAIQIDVMDGHFVPNITVGIPVVAALRQRIRLPLDVHLMIEEPARYVDAFIEAGADILTVHVEADRHLHRTIQHIRQRGIKAGVALNPATPPEAVEYILPDVDLVLVMTVNPGFGGQAFIETMLPKIRRLRTMLDALGRSDVPIEVDGGINAETAPRVVEAGARWLVAGSAVYASPLGVAGAIQHLRQRAEDALARVS</sequence>
<dbReference type="Proteomes" id="UP000050502">
    <property type="component" value="Unassembled WGS sequence"/>
</dbReference>
<dbReference type="GO" id="GO:0046872">
    <property type="term" value="F:metal ion binding"/>
    <property type="evidence" value="ECO:0007669"/>
    <property type="project" value="UniProtKB-UniRule"/>
</dbReference>
<dbReference type="GO" id="GO:0006098">
    <property type="term" value="P:pentose-phosphate shunt"/>
    <property type="evidence" value="ECO:0007669"/>
    <property type="project" value="UniProtKB-UniRule"/>
</dbReference>
<comment type="caution">
    <text evidence="15">The sequence shown here is derived from an EMBL/GenBank/DDBJ whole genome shotgun (WGS) entry which is preliminary data.</text>
</comment>
<keyword evidence="13" id="KW-0464">Manganese</keyword>
<dbReference type="STRING" id="872965.SE16_13440"/>
<accession>A0A0M8K7P5</accession>
<dbReference type="Gene3D" id="3.20.20.70">
    <property type="entry name" value="Aldolase class I"/>
    <property type="match status" value="1"/>
</dbReference>
<comment type="function">
    <text evidence="10">Catalyzes the reversible epimerization of D-ribulose 5-phosphate to D-xylulose 5-phosphate.</text>
</comment>
<reference evidence="15 17" key="1">
    <citation type="journal article" date="2015" name="Genome Announc.">
        <title>Draft Genome Sequence of a Heterotrophic Facultative Anaerobic Thermophilic Bacterium, Ardenticatena maritima Strain 110ST.</title>
        <authorList>
            <person name="Kawaichi S."/>
            <person name="Yoshida T."/>
            <person name="Sako Y."/>
            <person name="Nakamura R."/>
        </authorList>
    </citation>
    <scope>NUCLEOTIDE SEQUENCE [LARGE SCALE GENOMIC DNA]</scope>
    <source>
        <strain evidence="15 17">110S</strain>
    </source>
</reference>
<dbReference type="PANTHER" id="PTHR11749">
    <property type="entry name" value="RIBULOSE-5-PHOSPHATE-3-EPIMERASE"/>
    <property type="match status" value="1"/>
</dbReference>
<gene>
    <name evidence="10 15" type="primary">rpe</name>
    <name evidence="15" type="ORF">ARMA_0592</name>
    <name evidence="16" type="ORF">SE16_13440</name>
</gene>
<dbReference type="Pfam" id="PF00834">
    <property type="entry name" value="Ribul_P_3_epim"/>
    <property type="match status" value="1"/>
</dbReference>
<dbReference type="FunCoup" id="A0A0M8K7P5">
    <property type="interactions" value="492"/>
</dbReference>
<comment type="cofactor">
    <cofactor evidence="5">
        <name>Fe(2+)</name>
        <dbReference type="ChEBI" id="CHEBI:29033"/>
    </cofactor>
</comment>
<evidence type="ECO:0000256" key="9">
    <source>
        <dbReference type="ARBA" id="ARBA00023235"/>
    </source>
</evidence>
<keyword evidence="9 10" id="KW-0413">Isomerase</keyword>
<feature type="active site" description="Proton donor" evidence="10 12">
    <location>
        <position position="176"/>
    </location>
</feature>
<comment type="pathway">
    <text evidence="10">Carbohydrate degradation.</text>
</comment>
<dbReference type="RefSeq" id="WP_054492089.1">
    <property type="nucleotide sequence ID" value="NZ_BBZA01000034.1"/>
</dbReference>
<dbReference type="EMBL" id="LGKN01000009">
    <property type="protein sequence ID" value="KPL86327.1"/>
    <property type="molecule type" value="Genomic_DNA"/>
</dbReference>
<comment type="cofactor">
    <cofactor evidence="2">
        <name>Mn(2+)</name>
        <dbReference type="ChEBI" id="CHEBI:29035"/>
    </cofactor>
</comment>
<feature type="binding site" evidence="13">
    <location>
        <position position="66"/>
    </location>
    <ligand>
        <name>a divalent metal cation</name>
        <dbReference type="ChEBI" id="CHEBI:60240"/>
    </ligand>
</feature>
<evidence type="ECO:0000256" key="5">
    <source>
        <dbReference type="ARBA" id="ARBA00001954"/>
    </source>
</evidence>
<evidence type="ECO:0000256" key="3">
    <source>
        <dbReference type="ARBA" id="ARBA00001941"/>
    </source>
</evidence>
<comment type="caution">
    <text evidence="10">Lacks conserved residue(s) required for the propagation of feature annotation.</text>
</comment>
<comment type="catalytic activity">
    <reaction evidence="1 10 11">
        <text>D-ribulose 5-phosphate = D-xylulose 5-phosphate</text>
        <dbReference type="Rhea" id="RHEA:13677"/>
        <dbReference type="ChEBI" id="CHEBI:57737"/>
        <dbReference type="ChEBI" id="CHEBI:58121"/>
        <dbReference type="EC" id="5.1.3.1"/>
    </reaction>
</comment>
<feature type="binding site" evidence="13">
    <location>
        <position position="176"/>
    </location>
    <ligand>
        <name>a divalent metal cation</name>
        <dbReference type="ChEBI" id="CHEBI:60240"/>
    </ligand>
</feature>
<dbReference type="InterPro" id="IPR011060">
    <property type="entry name" value="RibuloseP-bd_barrel"/>
</dbReference>
<comment type="cofactor">
    <cofactor evidence="3">
        <name>Co(2+)</name>
        <dbReference type="ChEBI" id="CHEBI:48828"/>
    </cofactor>
</comment>
<evidence type="ECO:0000256" key="14">
    <source>
        <dbReference type="PIRSR" id="PIRSR001461-3"/>
    </source>
</evidence>
<protein>
    <recommendedName>
        <fullName evidence="7 10">Ribulose-phosphate 3-epimerase</fullName>
        <ecNumber evidence="7 10">5.1.3.1</ecNumber>
    </recommendedName>
</protein>
<feature type="binding site" evidence="13">
    <location>
        <position position="35"/>
    </location>
    <ligand>
        <name>a divalent metal cation</name>
        <dbReference type="ChEBI" id="CHEBI:60240"/>
    </ligand>
</feature>
<dbReference type="PIRSF" id="PIRSF001461">
    <property type="entry name" value="RPE"/>
    <property type="match status" value="1"/>
</dbReference>
<comment type="similarity">
    <text evidence="6 10 11">Belongs to the ribulose-phosphate 3-epimerase family.</text>
</comment>
<keyword evidence="10 11" id="KW-0119">Carbohydrate metabolism</keyword>
<dbReference type="GO" id="GO:0019323">
    <property type="term" value="P:pentose catabolic process"/>
    <property type="evidence" value="ECO:0007669"/>
    <property type="project" value="UniProtKB-UniRule"/>
</dbReference>
<comment type="cofactor">
    <cofactor evidence="10 13">
        <name>a divalent metal cation</name>
        <dbReference type="ChEBI" id="CHEBI:60240"/>
    </cofactor>
    <text evidence="10 13">Binds 1 divalent metal cation per subunit.</text>
</comment>
<dbReference type="OrthoDB" id="1645589at2"/>
<dbReference type="EMBL" id="BBZA01000034">
    <property type="protein sequence ID" value="GAP62169.1"/>
    <property type="molecule type" value="Genomic_DNA"/>
</dbReference>
<dbReference type="HAMAP" id="MF_02227">
    <property type="entry name" value="RPE"/>
    <property type="match status" value="1"/>
</dbReference>
<dbReference type="InParanoid" id="A0A0M8K7P5"/>
<dbReference type="GO" id="GO:0005737">
    <property type="term" value="C:cytoplasm"/>
    <property type="evidence" value="ECO:0007669"/>
    <property type="project" value="UniProtKB-ARBA"/>
</dbReference>
<dbReference type="SUPFAM" id="SSF51366">
    <property type="entry name" value="Ribulose-phoshate binding barrel"/>
    <property type="match status" value="1"/>
</dbReference>
<dbReference type="InterPro" id="IPR026019">
    <property type="entry name" value="Ribul_P_3_epim"/>
</dbReference>
<dbReference type="GO" id="GO:0004750">
    <property type="term" value="F:D-ribulose-phosphate 3-epimerase activity"/>
    <property type="evidence" value="ECO:0007669"/>
    <property type="project" value="UniProtKB-UniRule"/>
</dbReference>
<dbReference type="NCBIfam" id="TIGR01163">
    <property type="entry name" value="rpe"/>
    <property type="match status" value="1"/>
</dbReference>
<evidence type="ECO:0000256" key="13">
    <source>
        <dbReference type="PIRSR" id="PIRSR001461-2"/>
    </source>
</evidence>